<reference evidence="1 2" key="1">
    <citation type="submission" date="2022-12" db="EMBL/GenBank/DDBJ databases">
        <title>Chromosome-level genome of Tegillarca granosa.</title>
        <authorList>
            <person name="Kim J."/>
        </authorList>
    </citation>
    <scope>NUCLEOTIDE SEQUENCE [LARGE SCALE GENOMIC DNA]</scope>
    <source>
        <strain evidence="1">Teg-2019</strain>
        <tissue evidence="1">Adductor muscle</tissue>
    </source>
</reference>
<gene>
    <name evidence="1" type="ORF">KUTeg_007629</name>
</gene>
<dbReference type="EMBL" id="JARBDR010000337">
    <property type="protein sequence ID" value="KAJ8315479.1"/>
    <property type="molecule type" value="Genomic_DNA"/>
</dbReference>
<sequence length="567" mass="66017">MNELICVQKMSGFYGYFKGGKAAASQPDLRDNRKNEQIQFKEKFSTSEENLEKSQPWYNRLNPMNLFSYVRKAFSQQSLQGSEEEDSDTTVCSKQVQNALIQIVKNDETCTTDANGIILFTSKEMVAKTKDFYRFPFRRKTSKLETGDFMTMKKIRAGLSKDQIYFSDDGGTKVIHAQFDIGFIPQAVDKVLEKTELLTTVEIVFQSDSIIRYSEEICKAVMEFSQKGRCKCKRTIILDVRDEEKFAILQEFIKNFDEDYGNGEHELTSEVQRVDAEHTIKLQCRASIVKTNILQEQDIQFHDNDVIKWRHICEKNMFKLKQTLEERKQCIVEKLDFSSIEVRSITQISSKNQMKKWRKEIAGFIATELTELLQLEILVYNVDQDILEEVFDDLVQFEKLKSSLSVFKDTKTRALVLCGLVNELENSDSIIHETVKRKREKQASCVFSEKMSMASYEILNNSPSITNQKMQFPELEVSYSKSREQLEIHGKHKSASRFRDILVEQLKNIYHTELNISPQQTRLLLHRQTQDFIQQKLKAHGLNSSIDIRRDPKSKFEYRTIKSSSFN</sequence>
<evidence type="ECO:0000313" key="1">
    <source>
        <dbReference type="EMBL" id="KAJ8315479.1"/>
    </source>
</evidence>
<name>A0ABQ9FDV1_TEGGR</name>
<keyword evidence="2" id="KW-1185">Reference proteome</keyword>
<organism evidence="1 2">
    <name type="scientific">Tegillarca granosa</name>
    <name type="common">Malaysian cockle</name>
    <name type="synonym">Anadara granosa</name>
    <dbReference type="NCBI Taxonomy" id="220873"/>
    <lineage>
        <taxon>Eukaryota</taxon>
        <taxon>Metazoa</taxon>
        <taxon>Spiralia</taxon>
        <taxon>Lophotrochozoa</taxon>
        <taxon>Mollusca</taxon>
        <taxon>Bivalvia</taxon>
        <taxon>Autobranchia</taxon>
        <taxon>Pteriomorphia</taxon>
        <taxon>Arcoida</taxon>
        <taxon>Arcoidea</taxon>
        <taxon>Arcidae</taxon>
        <taxon>Tegillarca</taxon>
    </lineage>
</organism>
<accession>A0ABQ9FDV1</accession>
<evidence type="ECO:0000313" key="2">
    <source>
        <dbReference type="Proteomes" id="UP001217089"/>
    </source>
</evidence>
<protein>
    <submittedName>
        <fullName evidence="1">Uncharacterized protein</fullName>
    </submittedName>
</protein>
<comment type="caution">
    <text evidence="1">The sequence shown here is derived from an EMBL/GenBank/DDBJ whole genome shotgun (WGS) entry which is preliminary data.</text>
</comment>
<proteinExistence type="predicted"/>
<dbReference type="Proteomes" id="UP001217089">
    <property type="component" value="Unassembled WGS sequence"/>
</dbReference>